<name>A0ACC0KMX7_CHOFU</name>
<reference evidence="1 2" key="1">
    <citation type="journal article" date="2022" name="Genome Biol. Evol.">
        <title>The Spruce Budworm Genome: Reconstructing the Evolutionary History of Antifreeze Proteins.</title>
        <authorList>
            <person name="Beliveau C."/>
            <person name="Gagne P."/>
            <person name="Picq S."/>
            <person name="Vernygora O."/>
            <person name="Keeling C.I."/>
            <person name="Pinkney K."/>
            <person name="Doucet D."/>
            <person name="Wen F."/>
            <person name="Johnston J.S."/>
            <person name="Maaroufi H."/>
            <person name="Boyle B."/>
            <person name="Laroche J."/>
            <person name="Dewar K."/>
            <person name="Juretic N."/>
            <person name="Blackburn G."/>
            <person name="Nisole A."/>
            <person name="Brunet B."/>
            <person name="Brandao M."/>
            <person name="Lumley L."/>
            <person name="Duan J."/>
            <person name="Quan G."/>
            <person name="Lucarotti C.J."/>
            <person name="Roe A.D."/>
            <person name="Sperling F.A.H."/>
            <person name="Levesque R.C."/>
            <person name="Cusson M."/>
        </authorList>
    </citation>
    <scope>NUCLEOTIDE SEQUENCE [LARGE SCALE GENOMIC DNA]</scope>
    <source>
        <strain evidence="1">Glfc:IPQL:Cfum</strain>
    </source>
</reference>
<dbReference type="EMBL" id="CM046120">
    <property type="protein sequence ID" value="KAI8437803.1"/>
    <property type="molecule type" value="Genomic_DNA"/>
</dbReference>
<gene>
    <name evidence="1" type="ORF">MSG28_012029</name>
</gene>
<organism evidence="1 2">
    <name type="scientific">Choristoneura fumiferana</name>
    <name type="common">Spruce budworm moth</name>
    <name type="synonym">Archips fumiferana</name>
    <dbReference type="NCBI Taxonomy" id="7141"/>
    <lineage>
        <taxon>Eukaryota</taxon>
        <taxon>Metazoa</taxon>
        <taxon>Ecdysozoa</taxon>
        <taxon>Arthropoda</taxon>
        <taxon>Hexapoda</taxon>
        <taxon>Insecta</taxon>
        <taxon>Pterygota</taxon>
        <taxon>Neoptera</taxon>
        <taxon>Endopterygota</taxon>
        <taxon>Lepidoptera</taxon>
        <taxon>Glossata</taxon>
        <taxon>Ditrysia</taxon>
        <taxon>Tortricoidea</taxon>
        <taxon>Tortricidae</taxon>
        <taxon>Tortricinae</taxon>
        <taxon>Choristoneura</taxon>
    </lineage>
</organism>
<protein>
    <submittedName>
        <fullName evidence="1">Uncharacterized protein</fullName>
    </submittedName>
</protein>
<sequence>MAVIRALYEISAPRGAPVVRRVSKSSCRQRAAAGAPHRNPATAEEVAFSRLMAALSLKTKPPASTIPMVYITSSLYLSLGAGWWRRLGALGAASDLLMLLNYVLDPLLHCIVCLYSPEPQDVDGVHKDVVLPARDHPGPARTPTLDLVQPPALGSARTPTLDLVQPPALGPARTPTLDLVQPPALGSARTPVLGPARTPTLDLVRPPALGSARTPALGPARTPTLDLVRPPALGSARTPALGPVEPTATGTDTPPLRESSDSITSGTEPSFPASRSVTFPPAYGTP</sequence>
<comment type="caution">
    <text evidence="1">The sequence shown here is derived from an EMBL/GenBank/DDBJ whole genome shotgun (WGS) entry which is preliminary data.</text>
</comment>
<dbReference type="Proteomes" id="UP001064048">
    <property type="component" value="Chromosome 20"/>
</dbReference>
<proteinExistence type="predicted"/>
<accession>A0ACC0KMX7</accession>
<evidence type="ECO:0000313" key="1">
    <source>
        <dbReference type="EMBL" id="KAI8437803.1"/>
    </source>
</evidence>
<keyword evidence="2" id="KW-1185">Reference proteome</keyword>
<evidence type="ECO:0000313" key="2">
    <source>
        <dbReference type="Proteomes" id="UP001064048"/>
    </source>
</evidence>